<name>A0A1H9W7S9_9SPHI</name>
<dbReference type="AlphaFoldDB" id="A0A1H9W7S9"/>
<keyword evidence="2" id="KW-1185">Reference proteome</keyword>
<sequence>MLPLTFYVKWLDVRWDAPRYSKLNVRWFDVRWNASVLGTNREFHK</sequence>
<evidence type="ECO:0000313" key="1">
    <source>
        <dbReference type="EMBL" id="SES29884.1"/>
    </source>
</evidence>
<evidence type="ECO:0000313" key="2">
    <source>
        <dbReference type="Proteomes" id="UP000199572"/>
    </source>
</evidence>
<dbReference type="Proteomes" id="UP000199572">
    <property type="component" value="Unassembled WGS sequence"/>
</dbReference>
<protein>
    <submittedName>
        <fullName evidence="1">Uncharacterized protein</fullName>
    </submittedName>
</protein>
<proteinExistence type="predicted"/>
<accession>A0A1H9W7S9</accession>
<reference evidence="1 2" key="1">
    <citation type="submission" date="2016-10" db="EMBL/GenBank/DDBJ databases">
        <authorList>
            <person name="de Groot N.N."/>
        </authorList>
    </citation>
    <scope>NUCLEOTIDE SEQUENCE [LARGE SCALE GENOMIC DNA]</scope>
    <source>
        <strain evidence="1 2">DSM 18610</strain>
    </source>
</reference>
<organism evidence="1 2">
    <name type="scientific">Pedobacter rhizosphaerae</name>
    <dbReference type="NCBI Taxonomy" id="390241"/>
    <lineage>
        <taxon>Bacteria</taxon>
        <taxon>Pseudomonadati</taxon>
        <taxon>Bacteroidota</taxon>
        <taxon>Sphingobacteriia</taxon>
        <taxon>Sphingobacteriales</taxon>
        <taxon>Sphingobacteriaceae</taxon>
        <taxon>Pedobacter</taxon>
    </lineage>
</organism>
<dbReference type="EMBL" id="FOGG01000061">
    <property type="protein sequence ID" value="SES29884.1"/>
    <property type="molecule type" value="Genomic_DNA"/>
</dbReference>
<gene>
    <name evidence="1" type="ORF">SAMN04488023_16113</name>
</gene>